<keyword evidence="4" id="KW-0472">Membrane</keyword>
<keyword evidence="4" id="KW-1133">Transmembrane helix</keyword>
<dbReference type="Gene3D" id="2.120.10.80">
    <property type="entry name" value="Kelch-type beta propeller"/>
    <property type="match status" value="1"/>
</dbReference>
<evidence type="ECO:0000256" key="1">
    <source>
        <dbReference type="ARBA" id="ARBA00022441"/>
    </source>
</evidence>
<sequence length="567" mass="61100">MGASWMAWFFLLLLSKQGAARSLCGLQLHGTPIIGDRLFFGGGIYAFDDGQALHPDSELFWLSLNETIDVSGPVDISNDVFPVLPTEGTDQSGAATRFFYNHTMLYSFARTETSDVSKELWAFNAVSDTWMKVPFTGNAITFGNDSYGIHASDPISGTAFFTGGRTMACNGTHNGTARFEILDHDQRKWTFMDSDSGPSGIHGPDIQLGSMNFVRKGAAGILVVFGGYDTSHRGTEFKNFDWDRRPMDQIFIYDIQTNVWYLQEATGDIPSPRTDAYYYAWWLGPLDGTPIAETHILSLPSFTWIRVDAGNDPGQSLDSSIGRLAHKCDVWNDRQMIATGGSVRDGTKELNTQCNDTYPPFKVLDTSLLVWRNSFDPTLEYTVPDAVSAIIGGNGQGGATLQEPSKGWSSNNLKSIFGQTVARDTFDKGSSVSSGAIPTVTVNATPTPTPQTSSAKLSCGAIAGIVIGALAVVAAAIATFWWHRRRSSTRLAASPGSTALTGSNHMGETDPKDQAMPYGTEPSELGSGARSPTELSAASPPNGLGAARPDANCPSRPQDSPVYEMQS</sequence>
<dbReference type="EMBL" id="JARVKF010000410">
    <property type="protein sequence ID" value="KAK9416004.1"/>
    <property type="molecule type" value="Genomic_DNA"/>
</dbReference>
<keyword evidence="5" id="KW-0732">Signal</keyword>
<evidence type="ECO:0000313" key="7">
    <source>
        <dbReference type="Proteomes" id="UP001408356"/>
    </source>
</evidence>
<dbReference type="PANTHER" id="PTHR46093">
    <property type="entry name" value="ACYL-COA-BINDING DOMAIN-CONTAINING PROTEIN 5"/>
    <property type="match status" value="1"/>
</dbReference>
<keyword evidence="1" id="KW-0880">Kelch repeat</keyword>
<evidence type="ECO:0000256" key="2">
    <source>
        <dbReference type="ARBA" id="ARBA00022737"/>
    </source>
</evidence>
<dbReference type="InterPro" id="IPR015915">
    <property type="entry name" value="Kelch-typ_b-propeller"/>
</dbReference>
<proteinExistence type="predicted"/>
<feature type="compositionally biased region" description="Polar residues" evidence="3">
    <location>
        <begin position="491"/>
        <end position="506"/>
    </location>
</feature>
<dbReference type="SUPFAM" id="SSF50965">
    <property type="entry name" value="Galactose oxidase, central domain"/>
    <property type="match status" value="1"/>
</dbReference>
<evidence type="ECO:0000256" key="3">
    <source>
        <dbReference type="SAM" id="MobiDB-lite"/>
    </source>
</evidence>
<keyword evidence="7" id="KW-1185">Reference proteome</keyword>
<organism evidence="6 7">
    <name type="scientific">Seiridium unicorne</name>
    <dbReference type="NCBI Taxonomy" id="138068"/>
    <lineage>
        <taxon>Eukaryota</taxon>
        <taxon>Fungi</taxon>
        <taxon>Dikarya</taxon>
        <taxon>Ascomycota</taxon>
        <taxon>Pezizomycotina</taxon>
        <taxon>Sordariomycetes</taxon>
        <taxon>Xylariomycetidae</taxon>
        <taxon>Amphisphaeriales</taxon>
        <taxon>Sporocadaceae</taxon>
        <taxon>Seiridium</taxon>
    </lineage>
</organism>
<dbReference type="InterPro" id="IPR011043">
    <property type="entry name" value="Gal_Oxase/kelch_b-propeller"/>
</dbReference>
<dbReference type="PANTHER" id="PTHR46093:SF18">
    <property type="entry name" value="FIBRONECTIN TYPE-III DOMAIN-CONTAINING PROTEIN"/>
    <property type="match status" value="1"/>
</dbReference>
<evidence type="ECO:0000256" key="4">
    <source>
        <dbReference type="SAM" id="Phobius"/>
    </source>
</evidence>
<accession>A0ABR2UNA7</accession>
<name>A0ABR2UNA7_9PEZI</name>
<gene>
    <name evidence="6" type="ORF">SUNI508_09964</name>
</gene>
<feature type="signal peptide" evidence="5">
    <location>
        <begin position="1"/>
        <end position="20"/>
    </location>
</feature>
<protein>
    <submittedName>
        <fullName evidence="6">Kelch repeat protein</fullName>
    </submittedName>
</protein>
<comment type="caution">
    <text evidence="6">The sequence shown here is derived from an EMBL/GenBank/DDBJ whole genome shotgun (WGS) entry which is preliminary data.</text>
</comment>
<feature type="region of interest" description="Disordered" evidence="3">
    <location>
        <begin position="491"/>
        <end position="567"/>
    </location>
</feature>
<keyword evidence="4" id="KW-0812">Transmembrane</keyword>
<keyword evidence="2" id="KW-0677">Repeat</keyword>
<feature type="transmembrane region" description="Helical" evidence="4">
    <location>
        <begin position="461"/>
        <end position="482"/>
    </location>
</feature>
<reference evidence="6 7" key="1">
    <citation type="journal article" date="2024" name="J. Plant Pathol.">
        <title>Sequence and assembly of the genome of Seiridium unicorne, isolate CBS 538.82, causal agent of cypress canker disease.</title>
        <authorList>
            <person name="Scali E."/>
            <person name="Rocca G.D."/>
            <person name="Danti R."/>
            <person name="Garbelotto M."/>
            <person name="Barberini S."/>
            <person name="Baroncelli R."/>
            <person name="Emiliani G."/>
        </authorList>
    </citation>
    <scope>NUCLEOTIDE SEQUENCE [LARGE SCALE GENOMIC DNA]</scope>
    <source>
        <strain evidence="6 7">BM-138-508</strain>
    </source>
</reference>
<feature type="chain" id="PRO_5046460718" evidence="5">
    <location>
        <begin position="21"/>
        <end position="567"/>
    </location>
</feature>
<evidence type="ECO:0000313" key="6">
    <source>
        <dbReference type="EMBL" id="KAK9416004.1"/>
    </source>
</evidence>
<dbReference type="Proteomes" id="UP001408356">
    <property type="component" value="Unassembled WGS sequence"/>
</dbReference>
<evidence type="ECO:0000256" key="5">
    <source>
        <dbReference type="SAM" id="SignalP"/>
    </source>
</evidence>